<dbReference type="PANTHER" id="PTHR43002">
    <property type="entry name" value="GLYCOGEN DEBRANCHING ENZYME"/>
    <property type="match status" value="1"/>
</dbReference>
<dbReference type="SUPFAM" id="SSF51445">
    <property type="entry name" value="(Trans)glycosidases"/>
    <property type="match status" value="1"/>
</dbReference>
<dbReference type="KEGG" id="fgl:EM308_11910"/>
<evidence type="ECO:0000256" key="1">
    <source>
        <dbReference type="ARBA" id="ARBA00008061"/>
    </source>
</evidence>
<proteinExistence type="inferred from homology"/>
<dbReference type="Pfam" id="PF21653">
    <property type="entry name" value="pulA_all-beta"/>
    <property type="match status" value="1"/>
</dbReference>
<dbReference type="GO" id="GO:0004553">
    <property type="term" value="F:hydrolase activity, hydrolyzing O-glycosyl compounds"/>
    <property type="evidence" value="ECO:0007669"/>
    <property type="project" value="InterPro"/>
</dbReference>
<dbReference type="InterPro" id="IPR013780">
    <property type="entry name" value="Glyco_hydro_b"/>
</dbReference>
<dbReference type="InterPro" id="IPR013783">
    <property type="entry name" value="Ig-like_fold"/>
</dbReference>
<name>A0AAC9N5R3_9FLAO</name>
<dbReference type="CDD" id="cd02860">
    <property type="entry name" value="E_set_Pullulanase"/>
    <property type="match status" value="1"/>
</dbReference>
<keyword evidence="4" id="KW-1185">Reference proteome</keyword>
<dbReference type="Gene3D" id="3.20.20.80">
    <property type="entry name" value="Glycosidases"/>
    <property type="match status" value="1"/>
</dbReference>
<dbReference type="InterPro" id="IPR011840">
    <property type="entry name" value="PulA_typeI"/>
</dbReference>
<dbReference type="InterPro" id="IPR049117">
    <property type="entry name" value="pulA_all-beta"/>
</dbReference>
<dbReference type="NCBIfam" id="TIGR02104">
    <property type="entry name" value="pulA_typeI"/>
    <property type="match status" value="1"/>
</dbReference>
<evidence type="ECO:0000259" key="2">
    <source>
        <dbReference type="SMART" id="SM00642"/>
    </source>
</evidence>
<dbReference type="InterPro" id="IPR017853">
    <property type="entry name" value="GH"/>
</dbReference>
<organism evidence="3 4">
    <name type="scientific">Flavobacterium gilvum</name>
    <dbReference type="NCBI Taxonomy" id="1492737"/>
    <lineage>
        <taxon>Bacteria</taxon>
        <taxon>Pseudomonadati</taxon>
        <taxon>Bacteroidota</taxon>
        <taxon>Flavobacteriia</taxon>
        <taxon>Flavobacteriales</taxon>
        <taxon>Flavobacteriaceae</taxon>
        <taxon>Flavobacterium</taxon>
    </lineage>
</organism>
<evidence type="ECO:0000313" key="3">
    <source>
        <dbReference type="EMBL" id="AOW10151.1"/>
    </source>
</evidence>
<dbReference type="CDD" id="cd11341">
    <property type="entry name" value="AmyAc_Pullulanase_LD-like"/>
    <property type="match status" value="1"/>
</dbReference>
<dbReference type="GO" id="GO:0005975">
    <property type="term" value="P:carbohydrate metabolic process"/>
    <property type="evidence" value="ECO:0007669"/>
    <property type="project" value="InterPro"/>
</dbReference>
<feature type="domain" description="Glycosyl hydrolase family 13 catalytic" evidence="2">
    <location>
        <begin position="170"/>
        <end position="574"/>
    </location>
</feature>
<dbReference type="Gene3D" id="2.60.40.10">
    <property type="entry name" value="Immunoglobulins"/>
    <property type="match status" value="1"/>
</dbReference>
<reference evidence="3 4" key="1">
    <citation type="submission" date="2016-10" db="EMBL/GenBank/DDBJ databases">
        <title>Flavobacterium gilvum sp. nov., isolated from stream water.</title>
        <authorList>
            <person name="Shin S.-K."/>
            <person name="Cho Y.-J."/>
            <person name="Yi H."/>
        </authorList>
    </citation>
    <scope>NUCLEOTIDE SEQUENCE [LARGE SCALE GENOMIC DNA]</scope>
    <source>
        <strain evidence="3 4">EM1308</strain>
    </source>
</reference>
<protein>
    <submittedName>
        <fullName evidence="3">Type I pullulanase</fullName>
    </submittedName>
</protein>
<dbReference type="InterPro" id="IPR004193">
    <property type="entry name" value="Glyco_hydro_13_N"/>
</dbReference>
<dbReference type="Pfam" id="PF02922">
    <property type="entry name" value="CBM_48"/>
    <property type="match status" value="1"/>
</dbReference>
<dbReference type="Gene3D" id="2.60.40.1180">
    <property type="entry name" value="Golgi alpha-mannosidase II"/>
    <property type="match status" value="1"/>
</dbReference>
<dbReference type="SUPFAM" id="SSF81296">
    <property type="entry name" value="E set domains"/>
    <property type="match status" value="1"/>
</dbReference>
<dbReference type="Pfam" id="PF00128">
    <property type="entry name" value="Alpha-amylase"/>
    <property type="match status" value="1"/>
</dbReference>
<dbReference type="SMART" id="SM00642">
    <property type="entry name" value="Aamy"/>
    <property type="match status" value="1"/>
</dbReference>
<evidence type="ECO:0000313" key="4">
    <source>
        <dbReference type="Proteomes" id="UP000175968"/>
    </source>
</evidence>
<dbReference type="EMBL" id="CP017479">
    <property type="protein sequence ID" value="AOW10151.1"/>
    <property type="molecule type" value="Genomic_DNA"/>
</dbReference>
<comment type="similarity">
    <text evidence="1">Belongs to the glycosyl hydrolase 13 family.</text>
</comment>
<accession>A0AAC9N5R3</accession>
<dbReference type="InterPro" id="IPR014756">
    <property type="entry name" value="Ig_E-set"/>
</dbReference>
<dbReference type="InterPro" id="IPR006047">
    <property type="entry name" value="GH13_cat_dom"/>
</dbReference>
<sequence>MSSFKIKIHLLIVFLLTINFAMSQNSKINTIQYASFEEYPVYLKDDLGVVYTTDKTTIKLWSPNVSEAKINLYKEGNGGEAIAVKNLDYDTKTGVWQVVLNGNYHNTYYTLQAKYNNGNWSKEMPDPYAKGVGVNGNRGLIFDPKLTNPSNWNTDKQPPLKSVSDIILYEAHVRDFSIDPSSGIKNKGKFLGIAEKNTRNSFGETTGLDHLQEMGITHLHLLPVFDFKSVDETALEKNQYNWGYDPQNYNSLEGSYSTNPFDGLVRMKEYKQMILALHKANIRLIMDVVYNHTSSTDIFDQLVPGYYYRNWPDGKRSDASACGNEFASDRIMARQFMLESLKYWVKEYHVDGFRFDLMGIYDIETMNSISAELKKIDPTIFLYGEGWTAGDSPLSIEKRAIKNNVKKLNDIAIFSDDLRDAVKGHWSNVIEKGFVSGNPNYKEVIQFGIVASTNHPQIKYDSKRGYAQFSYADKPTKVIGYVSCHDNNTLYDKLKIANPKASEKELVQMDKLANTIVLTSQSIPFLHMGAEMKRTKMGVENSYKSPDSINKIDWNWKHENKDLVQYYENLITLRKNHPAFKMTSEKMIQENLEFLTLDSPLLVGYTLKNNANGDNWKNIRVYFNGDEEETKQYIDGTWKLICNGEIINQNGIETINDQSVTIPGRSAVILYQD</sequence>
<gene>
    <name evidence="3" type="ORF">EM308_11910</name>
</gene>
<dbReference type="Proteomes" id="UP000175968">
    <property type="component" value="Chromosome"/>
</dbReference>
<dbReference type="AlphaFoldDB" id="A0AAC9N5R3"/>